<comment type="catalytic activity">
    <reaction evidence="4">
        <text>UTP + H2O = UMP + diphosphate + H(+)</text>
        <dbReference type="Rhea" id="RHEA:29395"/>
        <dbReference type="ChEBI" id="CHEBI:15377"/>
        <dbReference type="ChEBI" id="CHEBI:15378"/>
        <dbReference type="ChEBI" id="CHEBI:33019"/>
        <dbReference type="ChEBI" id="CHEBI:46398"/>
        <dbReference type="ChEBI" id="CHEBI:57865"/>
        <dbReference type="EC" id="3.6.1.9"/>
    </reaction>
</comment>
<evidence type="ECO:0000256" key="2">
    <source>
        <dbReference type="ARBA" id="ARBA00022801"/>
    </source>
</evidence>
<sequence length="195" mass="22317">MLRDKLNNHRLILASGSPRRHQFFKDMELDFEVRIKSVEEVYPSNLKGAEISDYLAKLKASAFKDELLPKEILITSDTVVWHKNESLAKAIDSAEAEEMLRKLSGDWHQVISSVCFTTIERQIVQHSITEVKFKNLSTSEIRHYIDKYKPYDKAGAYGIQEWIGLIGIEEIKGSYTSVVGLPTQLVYDTLLQLIT</sequence>
<evidence type="ECO:0000256" key="1">
    <source>
        <dbReference type="ARBA" id="ARBA00001968"/>
    </source>
</evidence>
<protein>
    <recommendedName>
        <fullName evidence="4">dTTP/UTP pyrophosphatase</fullName>
        <shortName evidence="4">dTTPase/UTPase</shortName>
        <ecNumber evidence="4">3.6.1.9</ecNumber>
    </recommendedName>
    <alternativeName>
        <fullName evidence="4">Nucleoside triphosphate pyrophosphatase</fullName>
    </alternativeName>
    <alternativeName>
        <fullName evidence="4">Nucleotide pyrophosphatase</fullName>
        <shortName evidence="4">Nucleotide PPase</shortName>
    </alternativeName>
</protein>
<feature type="site" description="Important for substrate specificity" evidence="4">
    <location>
        <position position="19"/>
    </location>
</feature>
<proteinExistence type="inferred from homology"/>
<dbReference type="GO" id="GO:0009117">
    <property type="term" value="P:nucleotide metabolic process"/>
    <property type="evidence" value="ECO:0007669"/>
    <property type="project" value="UniProtKB-KW"/>
</dbReference>
<dbReference type="EC" id="3.6.1.9" evidence="4"/>
<dbReference type="PIRSF" id="PIRSF006305">
    <property type="entry name" value="Maf"/>
    <property type="match status" value="1"/>
</dbReference>
<evidence type="ECO:0000256" key="3">
    <source>
        <dbReference type="ARBA" id="ARBA00023080"/>
    </source>
</evidence>
<dbReference type="HAMAP" id="MF_00528">
    <property type="entry name" value="Maf"/>
    <property type="match status" value="1"/>
</dbReference>
<dbReference type="NCBIfam" id="TIGR00172">
    <property type="entry name" value="maf"/>
    <property type="match status" value="1"/>
</dbReference>
<accession>A0A653WER8</accession>
<gene>
    <name evidence="5" type="ORF">MARI151_60229</name>
</gene>
<dbReference type="Proteomes" id="UP000430202">
    <property type="component" value="Unassembled WGS sequence"/>
</dbReference>
<organism evidence="5 6">
    <name type="scientific">Maribacter litoralis</name>
    <dbReference type="NCBI Taxonomy" id="2059726"/>
    <lineage>
        <taxon>Bacteria</taxon>
        <taxon>Pseudomonadati</taxon>
        <taxon>Bacteroidota</taxon>
        <taxon>Flavobacteriia</taxon>
        <taxon>Flavobacteriales</taxon>
        <taxon>Flavobacteriaceae</taxon>
        <taxon>Maribacter</taxon>
    </lineage>
</organism>
<dbReference type="InterPro" id="IPR029001">
    <property type="entry name" value="ITPase-like_fam"/>
</dbReference>
<dbReference type="PANTHER" id="PTHR43213">
    <property type="entry name" value="BIFUNCTIONAL DTTP/UTP PYROPHOSPHATASE/METHYLTRANSFERASE PROTEIN-RELATED"/>
    <property type="match status" value="1"/>
</dbReference>
<dbReference type="GO" id="GO:0036221">
    <property type="term" value="F:UTP diphosphatase activity"/>
    <property type="evidence" value="ECO:0007669"/>
    <property type="project" value="RHEA"/>
</dbReference>
<dbReference type="Pfam" id="PF02545">
    <property type="entry name" value="Maf"/>
    <property type="match status" value="1"/>
</dbReference>
<dbReference type="GO" id="GO:0005737">
    <property type="term" value="C:cytoplasm"/>
    <property type="evidence" value="ECO:0007669"/>
    <property type="project" value="UniProtKB-SubCell"/>
</dbReference>
<keyword evidence="3 4" id="KW-0546">Nucleotide metabolism</keyword>
<feature type="site" description="Important for substrate specificity" evidence="4">
    <location>
        <position position="160"/>
    </location>
</feature>
<keyword evidence="2 4" id="KW-0378">Hydrolase</keyword>
<comment type="similarity">
    <text evidence="4">Belongs to the Maf family. YhdE subfamily.</text>
</comment>
<keyword evidence="4" id="KW-0963">Cytoplasm</keyword>
<comment type="subcellular location">
    <subcellularLocation>
        <location evidence="4">Cytoplasm</location>
    </subcellularLocation>
</comment>
<dbReference type="Gene3D" id="3.90.950.10">
    <property type="match status" value="1"/>
</dbReference>
<reference evidence="5 6" key="1">
    <citation type="submission" date="2019-10" db="EMBL/GenBank/DDBJ databases">
        <authorList>
            <person name="Karimi E."/>
        </authorList>
    </citation>
    <scope>NUCLEOTIDE SEQUENCE [LARGE SCALE GENOMIC DNA]</scope>
    <source>
        <strain evidence="5">Maribacter sp. 151</strain>
    </source>
</reference>
<comment type="cofactor">
    <cofactor evidence="1 4">
        <name>a divalent metal cation</name>
        <dbReference type="ChEBI" id="CHEBI:60240"/>
    </cofactor>
</comment>
<dbReference type="RefSeq" id="WP_159303884.1">
    <property type="nucleotide sequence ID" value="NZ_LR733271.1"/>
</dbReference>
<dbReference type="PANTHER" id="PTHR43213:SF5">
    <property type="entry name" value="BIFUNCTIONAL DTTP_UTP PYROPHOSPHATASE_METHYLTRANSFERASE PROTEIN-RELATED"/>
    <property type="match status" value="1"/>
</dbReference>
<dbReference type="GO" id="GO:0036218">
    <property type="term" value="F:dTTP diphosphatase activity"/>
    <property type="evidence" value="ECO:0007669"/>
    <property type="project" value="RHEA"/>
</dbReference>
<dbReference type="InterPro" id="IPR003697">
    <property type="entry name" value="Maf-like"/>
</dbReference>
<name>A0A653WER8_9FLAO</name>
<evidence type="ECO:0000313" key="6">
    <source>
        <dbReference type="Proteomes" id="UP000430202"/>
    </source>
</evidence>
<dbReference type="AlphaFoldDB" id="A0A653WER8"/>
<dbReference type="EMBL" id="CABWLR010000006">
    <property type="protein sequence ID" value="VXC17197.1"/>
    <property type="molecule type" value="Genomic_DNA"/>
</dbReference>
<evidence type="ECO:0000256" key="4">
    <source>
        <dbReference type="HAMAP-Rule" id="MF_00528"/>
    </source>
</evidence>
<dbReference type="SUPFAM" id="SSF52972">
    <property type="entry name" value="ITPase-like"/>
    <property type="match status" value="1"/>
</dbReference>
<dbReference type="CDD" id="cd00555">
    <property type="entry name" value="Maf"/>
    <property type="match status" value="1"/>
</dbReference>
<comment type="catalytic activity">
    <reaction evidence="4">
        <text>dTTP + H2O = dTMP + diphosphate + H(+)</text>
        <dbReference type="Rhea" id="RHEA:28534"/>
        <dbReference type="ChEBI" id="CHEBI:15377"/>
        <dbReference type="ChEBI" id="CHEBI:15378"/>
        <dbReference type="ChEBI" id="CHEBI:33019"/>
        <dbReference type="ChEBI" id="CHEBI:37568"/>
        <dbReference type="ChEBI" id="CHEBI:63528"/>
        <dbReference type="EC" id="3.6.1.9"/>
    </reaction>
</comment>
<comment type="caution">
    <text evidence="4">Lacks conserved residue(s) required for the propagation of feature annotation.</text>
</comment>
<feature type="site" description="Important for substrate specificity" evidence="4">
    <location>
        <position position="78"/>
    </location>
</feature>
<keyword evidence="6" id="KW-1185">Reference proteome</keyword>
<feature type="active site" description="Proton acceptor" evidence="4">
    <location>
        <position position="77"/>
    </location>
</feature>
<comment type="function">
    <text evidence="4">Nucleoside triphosphate pyrophosphatase that hydrolyzes dTTP and UTP. May have a dual role in cell division arrest and in preventing the incorporation of modified nucleotides into cellular nucleic acids.</text>
</comment>
<evidence type="ECO:0000313" key="5">
    <source>
        <dbReference type="EMBL" id="VXC17197.1"/>
    </source>
</evidence>